<dbReference type="OrthoDB" id="1112074at2"/>
<evidence type="ECO:0000313" key="2">
    <source>
        <dbReference type="EMBL" id="AZA99830.1"/>
    </source>
</evidence>
<organism evidence="3 4">
    <name type="scientific">Chryseobacterium joostei</name>
    <dbReference type="NCBI Taxonomy" id="112234"/>
    <lineage>
        <taxon>Bacteria</taxon>
        <taxon>Pseudomonadati</taxon>
        <taxon>Bacteroidota</taxon>
        <taxon>Flavobacteriia</taxon>
        <taxon>Flavobacteriales</taxon>
        <taxon>Weeksellaceae</taxon>
        <taxon>Chryseobacterium group</taxon>
        <taxon>Chryseobacterium</taxon>
    </lineage>
</organism>
<feature type="transmembrane region" description="Helical" evidence="1">
    <location>
        <begin position="128"/>
        <end position="145"/>
    </location>
</feature>
<evidence type="ECO:0000313" key="3">
    <source>
        <dbReference type="EMBL" id="SIS31714.1"/>
    </source>
</evidence>
<evidence type="ECO:0000256" key="1">
    <source>
        <dbReference type="SAM" id="Phobius"/>
    </source>
</evidence>
<feature type="transmembrane region" description="Helical" evidence="1">
    <location>
        <begin position="102"/>
        <end position="121"/>
    </location>
</feature>
<feature type="transmembrane region" description="Helical" evidence="1">
    <location>
        <begin position="338"/>
        <end position="356"/>
    </location>
</feature>
<feature type="transmembrane region" description="Helical" evidence="1">
    <location>
        <begin position="204"/>
        <end position="225"/>
    </location>
</feature>
<dbReference type="InterPro" id="IPR049458">
    <property type="entry name" value="EpsG-like"/>
</dbReference>
<accession>A0A1N7I3S8</accession>
<keyword evidence="1" id="KW-0472">Membrane</keyword>
<gene>
    <name evidence="2" type="ORF">EG359_09440</name>
    <name evidence="3" type="ORF">SAMN05421768_102535</name>
</gene>
<keyword evidence="5" id="KW-1185">Reference proteome</keyword>
<keyword evidence="1" id="KW-1133">Transmembrane helix</keyword>
<feature type="transmembrane region" description="Helical" evidence="1">
    <location>
        <begin position="285"/>
        <end position="306"/>
    </location>
</feature>
<evidence type="ECO:0000313" key="5">
    <source>
        <dbReference type="Proteomes" id="UP000279541"/>
    </source>
</evidence>
<dbReference type="Pfam" id="PF14897">
    <property type="entry name" value="EpsG"/>
    <property type="match status" value="1"/>
</dbReference>
<feature type="transmembrane region" description="Helical" evidence="1">
    <location>
        <begin position="174"/>
        <end position="197"/>
    </location>
</feature>
<reference evidence="3 4" key="1">
    <citation type="submission" date="2017-01" db="EMBL/GenBank/DDBJ databases">
        <authorList>
            <person name="Mah S.A."/>
            <person name="Swanson W.J."/>
            <person name="Moy G.W."/>
            <person name="Vacquier V.D."/>
        </authorList>
    </citation>
    <scope>NUCLEOTIDE SEQUENCE [LARGE SCALE GENOMIC DNA]</scope>
    <source>
        <strain evidence="3 4">DSM 16927</strain>
    </source>
</reference>
<dbReference type="EMBL" id="CP033926">
    <property type="protein sequence ID" value="AZA99830.1"/>
    <property type="molecule type" value="Genomic_DNA"/>
</dbReference>
<reference evidence="2 5" key="2">
    <citation type="submission" date="2018-11" db="EMBL/GenBank/DDBJ databases">
        <title>Proposal to divide the Flavobacteriaceae and reorganize its genera based on Amino Acid Identity values calculated from whole genome sequences.</title>
        <authorList>
            <person name="Nicholson A.C."/>
            <person name="Gulvik C.A."/>
            <person name="Whitney A.M."/>
            <person name="Humrighouse B.W."/>
            <person name="Bell M."/>
            <person name="Holmes B."/>
            <person name="Steigerwalt A.G."/>
            <person name="Villarma A."/>
            <person name="Sheth M."/>
            <person name="Batra D."/>
            <person name="Pryor J."/>
            <person name="Bernardet J.-F."/>
            <person name="Hugo C."/>
            <person name="Kampfer P."/>
            <person name="Newman J."/>
            <person name="McQuiston J.R."/>
        </authorList>
    </citation>
    <scope>NUCLEOTIDE SEQUENCE [LARGE SCALE GENOMIC DNA]</scope>
    <source>
        <strain evidence="2 5">DSM 16927</strain>
    </source>
</reference>
<dbReference type="EMBL" id="FTNZ01000002">
    <property type="protein sequence ID" value="SIS31714.1"/>
    <property type="molecule type" value="Genomic_DNA"/>
</dbReference>
<feature type="transmembrane region" description="Helical" evidence="1">
    <location>
        <begin position="41"/>
        <end position="60"/>
    </location>
</feature>
<evidence type="ECO:0000313" key="4">
    <source>
        <dbReference type="Proteomes" id="UP000186106"/>
    </source>
</evidence>
<dbReference type="RefSeq" id="WP_084180332.1">
    <property type="nucleotide sequence ID" value="NZ_CP033926.1"/>
</dbReference>
<name>A0A1N7I3S8_9FLAO</name>
<dbReference type="AlphaFoldDB" id="A0A1N7I3S8"/>
<sequence>MNLSPDIYSLIYYMVLVFVVLLIFIDANTELFSKYKKSFKYFQYSFVLFCILLVGFRPIGEYGFFDTGMYTGMFNYAKNNHEIERVKDIGFDYMMLFTSYFLNYRSFFILCSFISFSILFYTSRIINYKNWFLFFLASCCSLYFFDYQVYTIRQGIGSAFVILAFVIDKKYIKYPLLVLSILFHKSLLLPVGAYLICDFIYNRTLFYVFMWIISIPVSYFSGHWWEFFFAKFLGDDGRTIYLTSFSTDVNWLARSGFRIDILIFNLFFVLVGAYYIWVQKINNKIYTTIFNTYLICNILIVLIIRANNIHRFAYLAWFLIPVLLFYPLLNNKDIKYKLISKVLVILCTFLIFYKIIKL</sequence>
<feature type="transmembrane region" description="Helical" evidence="1">
    <location>
        <begin position="261"/>
        <end position="278"/>
    </location>
</feature>
<dbReference type="Proteomes" id="UP000279541">
    <property type="component" value="Chromosome"/>
</dbReference>
<feature type="transmembrane region" description="Helical" evidence="1">
    <location>
        <begin position="12"/>
        <end position="29"/>
    </location>
</feature>
<dbReference type="Proteomes" id="UP000186106">
    <property type="component" value="Unassembled WGS sequence"/>
</dbReference>
<dbReference type="KEGG" id="cjt:EG359_09440"/>
<protein>
    <submittedName>
        <fullName evidence="3">EpsG family protein</fullName>
    </submittedName>
</protein>
<feature type="transmembrane region" description="Helical" evidence="1">
    <location>
        <begin position="312"/>
        <end position="329"/>
    </location>
</feature>
<dbReference type="STRING" id="112234.SAMN05421768_102535"/>
<keyword evidence="1" id="KW-0812">Transmembrane</keyword>
<proteinExistence type="predicted"/>